<evidence type="ECO:0008006" key="3">
    <source>
        <dbReference type="Google" id="ProtNLM"/>
    </source>
</evidence>
<reference evidence="1 2" key="1">
    <citation type="submission" date="2018-06" db="EMBL/GenBank/DDBJ databases">
        <authorList>
            <consortium name="Pathogen Informatics"/>
            <person name="Doyle S."/>
        </authorList>
    </citation>
    <scope>NUCLEOTIDE SEQUENCE [LARGE SCALE GENOMIC DNA]</scope>
    <source>
        <strain evidence="1 2">NCTC11967</strain>
    </source>
</reference>
<dbReference type="EMBL" id="UAVL01000022">
    <property type="protein sequence ID" value="SQA65715.1"/>
    <property type="molecule type" value="Genomic_DNA"/>
</dbReference>
<evidence type="ECO:0000313" key="2">
    <source>
        <dbReference type="Proteomes" id="UP000251313"/>
    </source>
</evidence>
<comment type="caution">
    <text evidence="1">The sequence shown here is derived from an EMBL/GenBank/DDBJ whole genome shotgun (WGS) entry which is preliminary data.</text>
</comment>
<protein>
    <recommendedName>
        <fullName evidence="3">Protein kinase domain-containing protein</fullName>
    </recommendedName>
</protein>
<dbReference type="AlphaFoldDB" id="A0AB38G2H1"/>
<name>A0AB38G2H1_9ENTR</name>
<dbReference type="Proteomes" id="UP000251313">
    <property type="component" value="Unassembled WGS sequence"/>
</dbReference>
<dbReference type="SUPFAM" id="SSF56112">
    <property type="entry name" value="Protein kinase-like (PK-like)"/>
    <property type="match status" value="1"/>
</dbReference>
<proteinExistence type="predicted"/>
<evidence type="ECO:0000313" key="1">
    <source>
        <dbReference type="EMBL" id="SQA65715.1"/>
    </source>
</evidence>
<dbReference type="InterPro" id="IPR011009">
    <property type="entry name" value="Kinase-like_dom_sf"/>
</dbReference>
<gene>
    <name evidence="1" type="ORF">NCTC11967_04760</name>
</gene>
<dbReference type="RefSeq" id="WP_051860989.1">
    <property type="nucleotide sequence ID" value="NZ_UAVL01000022.1"/>
</dbReference>
<sequence length="292" mass="32955">MISIFKEKINIHSDNLQSAINKKINNTSLSSKSLEKLVSIANTQYEFKNGEADSIIRDIPCSTNVNYVQISKLIKEIKTIKPAKDDSFINSRIHSWKANAEKLLKTNYNPEEGKQALGKGSRGTVYKDGESIIKKTKNLTLNEIFHEANMCNEYHIKIQSSKKSATIVEKCIEMPFINGKTPNFQDTLIGVNDLFKHGFFMGDAKPSNFLKTPEGSVEPIDFGLVFKRDSLEFIDAEVKKNIISDYLKGGFRYIPNEIKKEYHSCIVKLDDILGKDSPTRKINVKILSKAGL</sequence>
<accession>A0AB38G2H1</accession>
<organism evidence="1 2">
    <name type="scientific">Yokenella regensburgei</name>
    <dbReference type="NCBI Taxonomy" id="158877"/>
    <lineage>
        <taxon>Bacteria</taxon>
        <taxon>Pseudomonadati</taxon>
        <taxon>Pseudomonadota</taxon>
        <taxon>Gammaproteobacteria</taxon>
        <taxon>Enterobacterales</taxon>
        <taxon>Enterobacteriaceae</taxon>
        <taxon>Yokenella</taxon>
    </lineage>
</organism>